<comment type="caution">
    <text evidence="7">The sequence shown here is derived from an EMBL/GenBank/DDBJ whole genome shotgun (WGS) entry which is preliminary data.</text>
</comment>
<evidence type="ECO:0000256" key="4">
    <source>
        <dbReference type="ARBA" id="ARBA00023187"/>
    </source>
</evidence>
<dbReference type="Pfam" id="PF23240">
    <property type="entry name" value="HAT_PRP39_N"/>
    <property type="match status" value="1"/>
</dbReference>
<gene>
    <name evidence="7" type="ORF">LLEC1_07360</name>
</gene>
<evidence type="ECO:0000313" key="8">
    <source>
        <dbReference type="Proteomes" id="UP000243081"/>
    </source>
</evidence>
<dbReference type="GO" id="GO:0000395">
    <property type="term" value="P:mRNA 5'-splice site recognition"/>
    <property type="evidence" value="ECO:0007669"/>
    <property type="project" value="TreeGrafter"/>
</dbReference>
<dbReference type="AlphaFoldDB" id="A0A179IUT3"/>
<evidence type="ECO:0008006" key="9">
    <source>
        <dbReference type="Google" id="ProtNLM"/>
    </source>
</evidence>
<dbReference type="InterPro" id="IPR003107">
    <property type="entry name" value="HAT"/>
</dbReference>
<evidence type="ECO:0000256" key="5">
    <source>
        <dbReference type="ARBA" id="ARBA00023242"/>
    </source>
</evidence>
<proteinExistence type="inferred from homology"/>
<accession>A0A179IUT3</accession>
<dbReference type="Proteomes" id="UP000243081">
    <property type="component" value="Unassembled WGS sequence"/>
</dbReference>
<dbReference type="GO" id="GO:0005685">
    <property type="term" value="C:U1 snRNP"/>
    <property type="evidence" value="ECO:0007669"/>
    <property type="project" value="TreeGrafter"/>
</dbReference>
<dbReference type="Pfam" id="PF23241">
    <property type="entry name" value="HAT_PRP39_C"/>
    <property type="match status" value="1"/>
</dbReference>
<evidence type="ECO:0000256" key="6">
    <source>
        <dbReference type="ARBA" id="ARBA00038019"/>
    </source>
</evidence>
<keyword evidence="5" id="KW-0539">Nucleus</keyword>
<dbReference type="PANTHER" id="PTHR17204">
    <property type="entry name" value="PRE-MRNA PROCESSING PROTEIN PRP39-RELATED"/>
    <property type="match status" value="1"/>
</dbReference>
<dbReference type="InterPro" id="IPR011990">
    <property type="entry name" value="TPR-like_helical_dom_sf"/>
</dbReference>
<keyword evidence="3" id="KW-0677">Repeat</keyword>
<comment type="subcellular location">
    <subcellularLocation>
        <location evidence="1">Nucleus</location>
    </subcellularLocation>
</comment>
<dbReference type="FunFam" id="1.25.40.10:FF:000451">
    <property type="entry name" value="mRNA splicing protein (Prp39), putative"/>
    <property type="match status" value="1"/>
</dbReference>
<dbReference type="FunFam" id="1.25.40.10:FF:000064">
    <property type="entry name" value="Putative pre-mrna-processing factor 39"/>
    <property type="match status" value="1"/>
</dbReference>
<dbReference type="GO" id="GO:0000243">
    <property type="term" value="C:commitment complex"/>
    <property type="evidence" value="ECO:0007669"/>
    <property type="project" value="TreeGrafter"/>
</dbReference>
<sequence>MSDFGSYGGADEEYASVRKLNALVEADSDSFENWENLVKACEALDGGLNRNSSPQALATFRDAYDRFLLKFPLLFGYWKKYADLEFNIAGPESAQMVYEKGCASISNSVDLWTDYCSFTMDTTHDPQIVRELFERGASCVGLDFMAHPFWDKYIEYEERQEAQDRIFALLARIIRIPMHQYARYFDRFRALAHTRPLSEVVDAETLTKFQAEIATETPGQRPEIDVERDVRGKIDGMYFEVFQSTQNEVSKRWTYESEIKRPYFHVTELENAQLSNWRKYLDFEEVEGDYSRIVCLYERCLTTCAFYDEFWFRYTRWMSSQAEKESETRNIFIRAATMFVPLSRPGIRMQWAYFEESTGRVGVALAIHEAILMRLQDCTEVIISWANMERRQNGVDAAIQVYKDQIDAPTVDVYTKAALVAEWALLVWRGKGSAEDARAIFIKNVQWYADSRHFWDKWFEFELNQQVDGQSAPDQAARLHHVFVELRSKSRLSAASKMELAQVYMNYLVQQGDKEAMKRFLEVDRDMFGPASVRTKLSTKENGAQPAGELDGTSRRKAETQWLKFYEAHFEPLADAPGTADFN</sequence>
<evidence type="ECO:0000256" key="3">
    <source>
        <dbReference type="ARBA" id="ARBA00022737"/>
    </source>
</evidence>
<dbReference type="EMBL" id="LUKN01000090">
    <property type="protein sequence ID" value="OAR05799.1"/>
    <property type="molecule type" value="Genomic_DNA"/>
</dbReference>
<evidence type="ECO:0000313" key="7">
    <source>
        <dbReference type="EMBL" id="OAR05799.1"/>
    </source>
</evidence>
<comment type="similarity">
    <text evidence="6">Belongs to the PRP39 family.</text>
</comment>
<dbReference type="SMART" id="SM00386">
    <property type="entry name" value="HAT"/>
    <property type="match status" value="6"/>
</dbReference>
<dbReference type="SUPFAM" id="SSF48452">
    <property type="entry name" value="TPR-like"/>
    <property type="match status" value="1"/>
</dbReference>
<dbReference type="GO" id="GO:0071004">
    <property type="term" value="C:U2-type prespliceosome"/>
    <property type="evidence" value="ECO:0007669"/>
    <property type="project" value="TreeGrafter"/>
</dbReference>
<dbReference type="GO" id="GO:0030627">
    <property type="term" value="F:pre-mRNA 5'-splice site binding"/>
    <property type="evidence" value="ECO:0007669"/>
    <property type="project" value="TreeGrafter"/>
</dbReference>
<name>A0A179IUT3_CORDF</name>
<dbReference type="Gene3D" id="1.25.40.10">
    <property type="entry name" value="Tetratricopeptide repeat domain"/>
    <property type="match status" value="2"/>
</dbReference>
<reference evidence="7 8" key="1">
    <citation type="submission" date="2016-03" db="EMBL/GenBank/DDBJ databases">
        <title>Fine-scale spatial genetic structure of a fungal parasite of coffee scale insects.</title>
        <authorList>
            <person name="Jackson D."/>
            <person name="Zemenick K.A."/>
            <person name="Malloure B."/>
            <person name="Quandt C.A."/>
            <person name="James T.Y."/>
        </authorList>
    </citation>
    <scope>NUCLEOTIDE SEQUENCE [LARGE SCALE GENOMIC DNA]</scope>
    <source>
        <strain evidence="7 8">UM487</strain>
    </source>
</reference>
<evidence type="ECO:0000256" key="2">
    <source>
        <dbReference type="ARBA" id="ARBA00022664"/>
    </source>
</evidence>
<keyword evidence="2" id="KW-0507">mRNA processing</keyword>
<keyword evidence="8" id="KW-1185">Reference proteome</keyword>
<keyword evidence="4" id="KW-0508">mRNA splicing</keyword>
<dbReference type="OrthoDB" id="10265668at2759"/>
<organism evidence="7 8">
    <name type="scientific">Cordyceps confragosa</name>
    <name type="common">Lecanicillium lecanii</name>
    <dbReference type="NCBI Taxonomy" id="2714763"/>
    <lineage>
        <taxon>Eukaryota</taxon>
        <taxon>Fungi</taxon>
        <taxon>Dikarya</taxon>
        <taxon>Ascomycota</taxon>
        <taxon>Pezizomycotina</taxon>
        <taxon>Sordariomycetes</taxon>
        <taxon>Hypocreomycetidae</taxon>
        <taxon>Hypocreales</taxon>
        <taxon>Cordycipitaceae</taxon>
        <taxon>Akanthomyces</taxon>
    </lineage>
</organism>
<dbReference type="InterPro" id="IPR059164">
    <property type="entry name" value="HAT_PRP39_C"/>
</dbReference>
<dbReference type="OMA" id="IISWANL"/>
<dbReference type="PANTHER" id="PTHR17204:SF5">
    <property type="entry name" value="PRE-MRNA-PROCESSING FACTOR 39"/>
    <property type="match status" value="1"/>
</dbReference>
<evidence type="ECO:0000256" key="1">
    <source>
        <dbReference type="ARBA" id="ARBA00004123"/>
    </source>
</evidence>
<protein>
    <recommendedName>
        <fullName evidence="9">Suppressor of forked domain-containing protein</fullName>
    </recommendedName>
</protein>